<dbReference type="Gene3D" id="3.10.129.10">
    <property type="entry name" value="Hotdog Thioesterase"/>
    <property type="match status" value="1"/>
</dbReference>
<dbReference type="CDD" id="cd00586">
    <property type="entry name" value="4HBT"/>
    <property type="match status" value="1"/>
</dbReference>
<dbReference type="Proteomes" id="UP001230188">
    <property type="component" value="Unassembled WGS sequence"/>
</dbReference>
<name>A0AAD7U553_9STRA</name>
<organism evidence="1 2">
    <name type="scientific">Chrysophaeum taylorii</name>
    <dbReference type="NCBI Taxonomy" id="2483200"/>
    <lineage>
        <taxon>Eukaryota</taxon>
        <taxon>Sar</taxon>
        <taxon>Stramenopiles</taxon>
        <taxon>Ochrophyta</taxon>
        <taxon>Pelagophyceae</taxon>
        <taxon>Pelagomonadales</taxon>
        <taxon>Pelagomonadaceae</taxon>
        <taxon>Chrysophaeum</taxon>
    </lineage>
</organism>
<proteinExistence type="predicted"/>
<protein>
    <recommendedName>
        <fullName evidence="3">Thioesterase</fullName>
    </recommendedName>
</protein>
<sequence length="234" mass="26405">MSLPPSRIALSASLLGGCTWLAAMRLVKKSRVAALLGAGVAVTLGMDGAHFVRMALGDLSRVLRRLPRRSVLEEDRARFRVWPSDIDRNGHCNNAKFVRVANYARRSFWARCGAWAECLRHEPKVNLIVTATTIRYRRELKLFDSYEVVSRLRYWDAKCFYTEHRFVKDDFVHAIQHVKYRVVGSGPIKTPADLLRAVSSDTFDSPPSLDAMPELQAWIQYDAASSAALRPSTP</sequence>
<accession>A0AAD7U553</accession>
<dbReference type="InterPro" id="IPR029069">
    <property type="entry name" value="HotDog_dom_sf"/>
</dbReference>
<reference evidence="1" key="1">
    <citation type="submission" date="2023-01" db="EMBL/GenBank/DDBJ databases">
        <title>Metagenome sequencing of chrysophaentin producing Chrysophaeum taylorii.</title>
        <authorList>
            <person name="Davison J."/>
            <person name="Bewley C."/>
        </authorList>
    </citation>
    <scope>NUCLEOTIDE SEQUENCE</scope>
    <source>
        <strain evidence="1">NIES-1699</strain>
    </source>
</reference>
<dbReference type="AlphaFoldDB" id="A0AAD7U553"/>
<dbReference type="SUPFAM" id="SSF54637">
    <property type="entry name" value="Thioesterase/thiol ester dehydrase-isomerase"/>
    <property type="match status" value="1"/>
</dbReference>
<keyword evidence="2" id="KW-1185">Reference proteome</keyword>
<evidence type="ECO:0000313" key="2">
    <source>
        <dbReference type="Proteomes" id="UP001230188"/>
    </source>
</evidence>
<evidence type="ECO:0000313" key="1">
    <source>
        <dbReference type="EMBL" id="KAJ8598278.1"/>
    </source>
</evidence>
<dbReference type="EMBL" id="JAQMWT010000679">
    <property type="protein sequence ID" value="KAJ8598278.1"/>
    <property type="molecule type" value="Genomic_DNA"/>
</dbReference>
<dbReference type="InterPro" id="IPR051490">
    <property type="entry name" value="THEM6_lcsJ_thioesterase"/>
</dbReference>
<gene>
    <name evidence="1" type="ORF">CTAYLR_006002</name>
</gene>
<dbReference type="PANTHER" id="PTHR12475">
    <property type="match status" value="1"/>
</dbReference>
<dbReference type="Pfam" id="PF13279">
    <property type="entry name" value="4HBT_2"/>
    <property type="match status" value="1"/>
</dbReference>
<dbReference type="PROSITE" id="PS51257">
    <property type="entry name" value="PROKAR_LIPOPROTEIN"/>
    <property type="match status" value="1"/>
</dbReference>
<comment type="caution">
    <text evidence="1">The sequence shown here is derived from an EMBL/GenBank/DDBJ whole genome shotgun (WGS) entry which is preliminary data.</text>
</comment>
<evidence type="ECO:0008006" key="3">
    <source>
        <dbReference type="Google" id="ProtNLM"/>
    </source>
</evidence>
<dbReference type="PANTHER" id="PTHR12475:SF4">
    <property type="entry name" value="PROTEIN THEM6"/>
    <property type="match status" value="1"/>
</dbReference>